<name>E4X5H8_OIKDI</name>
<sequence length="224" mass="25913">MLTRHRRSLSLVQRGILAVGCGITAVRDPYRYDCVAYATEATTLPSQLEQVKKRILSTDEGRRLLDAKPIINTNTVDFEHLKSLAPSTLGHEYQSMLERQNISPDTRVPVKYVEDEEAAYVMLRYRQIHDFLHLLLDAPTNFEGESAVKAFEFSQTGFAVPFLGATAAPFYRLNSAKWKRHQKRLATLMKDNTYLHYLSVFYEERWDQDIDQLRKEIGIPQIFQ</sequence>
<protein>
    <recommendedName>
        <fullName evidence="6">Ubiquinone biosynthesis protein COQ4 homolog, mitochondrial</fullName>
    </recommendedName>
    <alternativeName>
        <fullName evidence="6">4-hydroxy-3-methoxy-5-polyprenylbenzoate decarboxylase</fullName>
        <ecNumber evidence="6">4.1.1.130</ecNumber>
    </alternativeName>
    <alternativeName>
        <fullName evidence="6">Coenzyme Q biosynthesis protein 4 homolog</fullName>
    </alternativeName>
</protein>
<organism evidence="7">
    <name type="scientific">Oikopleura dioica</name>
    <name type="common">Tunicate</name>
    <dbReference type="NCBI Taxonomy" id="34765"/>
    <lineage>
        <taxon>Eukaryota</taxon>
        <taxon>Metazoa</taxon>
        <taxon>Chordata</taxon>
        <taxon>Tunicata</taxon>
        <taxon>Appendicularia</taxon>
        <taxon>Copelata</taxon>
        <taxon>Oikopleuridae</taxon>
        <taxon>Oikopleura</taxon>
    </lineage>
</organism>
<dbReference type="AlphaFoldDB" id="E4X5H8"/>
<evidence type="ECO:0000313" key="7">
    <source>
        <dbReference type="EMBL" id="CBY18547.1"/>
    </source>
</evidence>
<dbReference type="Proteomes" id="UP000011014">
    <property type="component" value="Unassembled WGS sequence"/>
</dbReference>
<dbReference type="UniPathway" id="UPA00232"/>
<feature type="binding site" evidence="6">
    <location>
        <position position="133"/>
    </location>
    <ligand>
        <name>Zn(2+)</name>
        <dbReference type="ChEBI" id="CHEBI:29105"/>
    </ligand>
</feature>
<comment type="catalytic activity">
    <reaction evidence="6">
        <text>a 4-hydroxy-3-methoxy-5-(all-trans-polyprenyl)benzoate + H(+) = a 2-methoxy-6-(all-trans-polyprenyl)phenol + CO2</text>
        <dbReference type="Rhea" id="RHEA:81179"/>
        <dbReference type="Rhea" id="RHEA-COMP:9551"/>
        <dbReference type="Rhea" id="RHEA-COMP:10931"/>
        <dbReference type="ChEBI" id="CHEBI:15378"/>
        <dbReference type="ChEBI" id="CHEBI:16526"/>
        <dbReference type="ChEBI" id="CHEBI:62731"/>
        <dbReference type="ChEBI" id="CHEBI:84443"/>
        <dbReference type="EC" id="4.1.1.130"/>
    </reaction>
</comment>
<gene>
    <name evidence="7" type="ORF">GSOID_T00002414001</name>
    <name evidence="8" type="ORF">GSOID_T00019639001</name>
</gene>
<dbReference type="InterPro" id="IPR007715">
    <property type="entry name" value="Coq4"/>
</dbReference>
<keyword evidence="9" id="KW-1185">Reference proteome</keyword>
<comment type="function">
    <text evidence="6">Lyase that catalyzes the C1-decarboxylation of 4-hydroxy-3-methoxy-5-(all-trans-polyprenyl)benzoic acid into 2-methoxy-6-(all-trans-polyprenyl)phenol during ubiquinone biosynthesis.</text>
</comment>
<keyword evidence="6" id="KW-0479">Metal-binding</keyword>
<dbReference type="InParanoid" id="E4X5H8"/>
<dbReference type="PANTHER" id="PTHR12922:SF7">
    <property type="entry name" value="UBIQUINONE BIOSYNTHESIS PROTEIN COQ4 HOMOLOG, MITOCHONDRIAL"/>
    <property type="match status" value="1"/>
</dbReference>
<comment type="subcellular location">
    <subcellularLocation>
        <location evidence="6">Mitochondrion inner membrane</location>
        <topology evidence="6">Peripheral membrane protein</topology>
        <orientation evidence="6">Matrix side</orientation>
    </subcellularLocation>
</comment>
<dbReference type="GO" id="GO:0031314">
    <property type="term" value="C:extrinsic component of mitochondrial inner membrane"/>
    <property type="evidence" value="ECO:0007669"/>
    <property type="project" value="UniProtKB-UniRule"/>
</dbReference>
<keyword evidence="3 6" id="KW-0496">Mitochondrion</keyword>
<dbReference type="PANTHER" id="PTHR12922">
    <property type="entry name" value="UBIQUINONE BIOSYNTHESIS PROTEIN"/>
    <property type="match status" value="1"/>
</dbReference>
<feature type="binding site" evidence="6">
    <location>
        <position position="129"/>
    </location>
    <ligand>
        <name>Zn(2+)</name>
        <dbReference type="ChEBI" id="CHEBI:29105"/>
    </ligand>
</feature>
<dbReference type="HAMAP" id="MF_03111">
    <property type="entry name" value="Coq4"/>
    <property type="match status" value="1"/>
</dbReference>
<dbReference type="EMBL" id="FN653025">
    <property type="protein sequence ID" value="CBY18547.1"/>
    <property type="molecule type" value="Genomic_DNA"/>
</dbReference>
<dbReference type="EMBL" id="FN655423">
    <property type="protein sequence ID" value="CBY39095.1"/>
    <property type="molecule type" value="Genomic_DNA"/>
</dbReference>
<reference evidence="7" key="1">
    <citation type="journal article" date="2010" name="Science">
        <title>Plasticity of animal genome architecture unmasked by rapid evolution of a pelagic tunicate.</title>
        <authorList>
            <person name="Denoeud F."/>
            <person name="Henriet S."/>
            <person name="Mungpakdee S."/>
            <person name="Aury J.M."/>
            <person name="Da Silva C."/>
            <person name="Brinkmann H."/>
            <person name="Mikhaleva J."/>
            <person name="Olsen L.C."/>
            <person name="Jubin C."/>
            <person name="Canestro C."/>
            <person name="Bouquet J.M."/>
            <person name="Danks G."/>
            <person name="Poulain J."/>
            <person name="Campsteijn C."/>
            <person name="Adamski M."/>
            <person name="Cross I."/>
            <person name="Yadetie F."/>
            <person name="Muffato M."/>
            <person name="Louis A."/>
            <person name="Butcher S."/>
            <person name="Tsagkogeorga G."/>
            <person name="Konrad A."/>
            <person name="Singh S."/>
            <person name="Jensen M.F."/>
            <person name="Cong E.H."/>
            <person name="Eikeseth-Otteraa H."/>
            <person name="Noel B."/>
            <person name="Anthouard V."/>
            <person name="Porcel B.M."/>
            <person name="Kachouri-Lafond R."/>
            <person name="Nishino A."/>
            <person name="Ugolini M."/>
            <person name="Chourrout P."/>
            <person name="Nishida H."/>
            <person name="Aasland R."/>
            <person name="Huzurbazar S."/>
            <person name="Westhof E."/>
            <person name="Delsuc F."/>
            <person name="Lehrach H."/>
            <person name="Reinhardt R."/>
            <person name="Weissenbach J."/>
            <person name="Roy S.W."/>
            <person name="Artiguenave F."/>
            <person name="Postlethwait J.H."/>
            <person name="Manak J.R."/>
            <person name="Thompson E.M."/>
            <person name="Jaillon O."/>
            <person name="Du Pasquier L."/>
            <person name="Boudinot P."/>
            <person name="Liberles D.A."/>
            <person name="Volff J.N."/>
            <person name="Philippe H."/>
            <person name="Lenhard B."/>
            <person name="Roest Crollius H."/>
            <person name="Wincker P."/>
            <person name="Chourrout D."/>
        </authorList>
    </citation>
    <scope>NUCLEOTIDE SEQUENCE [LARGE SCALE GENOMIC DNA]</scope>
</reference>
<dbReference type="Pfam" id="PF05019">
    <property type="entry name" value="Coq4"/>
    <property type="match status" value="1"/>
</dbReference>
<comment type="pathway">
    <text evidence="6">Cofactor biosynthesis; ubiquinone biosynthesis.</text>
</comment>
<evidence type="ECO:0000256" key="2">
    <source>
        <dbReference type="ARBA" id="ARBA00022792"/>
    </source>
</evidence>
<accession>E4X5H8</accession>
<dbReference type="Proteomes" id="UP000001307">
    <property type="component" value="Unassembled WGS sequence"/>
</dbReference>
<dbReference type="GO" id="GO:0008270">
    <property type="term" value="F:zinc ion binding"/>
    <property type="evidence" value="ECO:0007669"/>
    <property type="project" value="UniProtKB-UniRule"/>
</dbReference>
<evidence type="ECO:0000256" key="1">
    <source>
        <dbReference type="ARBA" id="ARBA00022688"/>
    </source>
</evidence>
<keyword evidence="2 6" id="KW-0999">Mitochondrion inner membrane</keyword>
<dbReference type="EC" id="4.1.1.130" evidence="6"/>
<keyword evidence="1 6" id="KW-0831">Ubiquinone biosynthesis</keyword>
<keyword evidence="5 6" id="KW-0456">Lyase</keyword>
<evidence type="ECO:0000313" key="9">
    <source>
        <dbReference type="Proteomes" id="UP000001307"/>
    </source>
</evidence>
<feature type="binding site" evidence="6">
    <location>
        <position position="145"/>
    </location>
    <ligand>
        <name>Zn(2+)</name>
        <dbReference type="ChEBI" id="CHEBI:29105"/>
    </ligand>
</feature>
<comment type="subunit">
    <text evidence="6">Component of a multi-subunit COQ enzyme complex.</text>
</comment>
<dbReference type="GO" id="GO:0120539">
    <property type="term" value="F:4-hydroxy-3-methoxy-5-polyprenylbenzoate decarboxylase activity"/>
    <property type="evidence" value="ECO:0007669"/>
    <property type="project" value="UniProtKB-EC"/>
</dbReference>
<comment type="similarity">
    <text evidence="6">Belongs to the COQ4 family.</text>
</comment>
<evidence type="ECO:0000256" key="6">
    <source>
        <dbReference type="HAMAP-Rule" id="MF_03111"/>
    </source>
</evidence>
<keyword evidence="6" id="KW-0862">Zinc</keyword>
<dbReference type="OrthoDB" id="4249at2759"/>
<dbReference type="InterPro" id="IPR027540">
    <property type="entry name" value="Coq4_euk"/>
</dbReference>
<proteinExistence type="inferred from homology"/>
<evidence type="ECO:0000313" key="8">
    <source>
        <dbReference type="EMBL" id="CBY39095.1"/>
    </source>
</evidence>
<keyword evidence="4 6" id="KW-0472">Membrane</keyword>
<evidence type="ECO:0000256" key="4">
    <source>
        <dbReference type="ARBA" id="ARBA00023136"/>
    </source>
</evidence>
<comment type="cofactor">
    <cofactor evidence="6">
        <name>Zn(2+)</name>
        <dbReference type="ChEBI" id="CHEBI:29105"/>
    </cofactor>
</comment>
<feature type="binding site" evidence="6">
    <location>
        <position position="130"/>
    </location>
    <ligand>
        <name>Zn(2+)</name>
        <dbReference type="ChEBI" id="CHEBI:29105"/>
    </ligand>
</feature>
<evidence type="ECO:0000256" key="3">
    <source>
        <dbReference type="ARBA" id="ARBA00023128"/>
    </source>
</evidence>
<dbReference type="FunCoup" id="E4X5H8">
    <property type="interactions" value="37"/>
</dbReference>
<evidence type="ECO:0000256" key="5">
    <source>
        <dbReference type="ARBA" id="ARBA00023239"/>
    </source>
</evidence>